<keyword evidence="3" id="KW-1185">Reference proteome</keyword>
<dbReference type="AlphaFoldDB" id="A0A1M5LL75"/>
<dbReference type="RefSeq" id="WP_073057865.1">
    <property type="nucleotide sequence ID" value="NZ_FQUP01000006.1"/>
</dbReference>
<protein>
    <submittedName>
        <fullName evidence="2">Membrane-anchored ribosome-binding protein, inhibits growth in stationary phase, ElaB/YqjD/DUF883 family</fullName>
    </submittedName>
</protein>
<dbReference type="EMBL" id="FQUP01000006">
    <property type="protein sequence ID" value="SHG65103.1"/>
    <property type="molecule type" value="Genomic_DNA"/>
</dbReference>
<evidence type="ECO:0000256" key="1">
    <source>
        <dbReference type="SAM" id="Phobius"/>
    </source>
</evidence>
<feature type="transmembrane region" description="Helical" evidence="1">
    <location>
        <begin position="81"/>
        <end position="99"/>
    </location>
</feature>
<keyword evidence="1" id="KW-1133">Transmembrane helix</keyword>
<evidence type="ECO:0000313" key="2">
    <source>
        <dbReference type="EMBL" id="SHG65103.1"/>
    </source>
</evidence>
<sequence length="101" mass="10389">MAEKTAGSELSDQIKAIQAELLSLTETVRSYSKEHAAAGADALRDAASRAGDAAYGAAHDAHRRGEQLAEDLQGRITANPLPAVLIAAGIGLVIGAVLGRR</sequence>
<dbReference type="Proteomes" id="UP000184485">
    <property type="component" value="Unassembled WGS sequence"/>
</dbReference>
<keyword evidence="1" id="KW-0812">Transmembrane</keyword>
<name>A0A1M5LL75_9HYPH</name>
<gene>
    <name evidence="2" type="ORF">SAMN02745157_4613</name>
</gene>
<accession>A0A1M5LL75</accession>
<reference evidence="2 3" key="1">
    <citation type="submission" date="2016-11" db="EMBL/GenBank/DDBJ databases">
        <authorList>
            <person name="Jaros S."/>
            <person name="Januszkiewicz K."/>
            <person name="Wedrychowicz H."/>
        </authorList>
    </citation>
    <scope>NUCLEOTIDE SEQUENCE [LARGE SCALE GENOMIC DNA]</scope>
    <source>
        <strain evidence="2 3">DSM 19436</strain>
    </source>
</reference>
<organism evidence="2 3">
    <name type="scientific">Kaistia soli DSM 19436</name>
    <dbReference type="NCBI Taxonomy" id="1122133"/>
    <lineage>
        <taxon>Bacteria</taxon>
        <taxon>Pseudomonadati</taxon>
        <taxon>Pseudomonadota</taxon>
        <taxon>Alphaproteobacteria</taxon>
        <taxon>Hyphomicrobiales</taxon>
        <taxon>Kaistiaceae</taxon>
        <taxon>Kaistia</taxon>
    </lineage>
</organism>
<keyword evidence="1" id="KW-0472">Membrane</keyword>
<proteinExistence type="predicted"/>
<evidence type="ECO:0000313" key="3">
    <source>
        <dbReference type="Proteomes" id="UP000184485"/>
    </source>
</evidence>
<dbReference type="STRING" id="1122133.SAMN02745157_4613"/>